<dbReference type="InterPro" id="IPR023166">
    <property type="entry name" value="BaiN-like_dom_sf"/>
</dbReference>
<feature type="domain" description="RsdA/BaiN/AoA(So)-like insert" evidence="5">
    <location>
        <begin position="191"/>
        <end position="339"/>
    </location>
</feature>
<dbReference type="Pfam" id="PF03486">
    <property type="entry name" value="HI0933_like"/>
    <property type="match status" value="1"/>
</dbReference>
<dbReference type="Proteomes" id="UP001209803">
    <property type="component" value="Chromosome"/>
</dbReference>
<protein>
    <submittedName>
        <fullName evidence="6">TIGR03862 family flavoprotein</fullName>
    </submittedName>
</protein>
<dbReference type="InterPro" id="IPR004792">
    <property type="entry name" value="BaiN-like"/>
</dbReference>
<dbReference type="NCBIfam" id="TIGR00275">
    <property type="entry name" value="aminoacetone oxidase family FAD-binding enzyme"/>
    <property type="match status" value="1"/>
</dbReference>
<evidence type="ECO:0000256" key="1">
    <source>
        <dbReference type="ARBA" id="ARBA00001974"/>
    </source>
</evidence>
<dbReference type="Gene3D" id="3.50.50.60">
    <property type="entry name" value="FAD/NAD(P)-binding domain"/>
    <property type="match status" value="1"/>
</dbReference>
<evidence type="ECO:0000259" key="5">
    <source>
        <dbReference type="Pfam" id="PF22780"/>
    </source>
</evidence>
<sequence>MTDVLIIGAGPAGLFAAEQLSAKGLEVTVADKMPSPARKFLMAGRGGLNLTHSEDIDVFLGRYREARNFLDPMIRAFSPNDLRDWCHSLGEETFVGSSGRVFPKSMKASPLLRAWLRRLDQRGVKLLTRHTFTGLTAEGAALLKPEGGEPKTFPCRALLLALGGASWPRLGSDAAWTPALEEHQINISRFQPSNCGFLVAWSEILKDRFAGTPLKRIALSLDGSQCSGEALLSAKGIEGGAVYALSAELREKINSNGSAELLIDLRPAMSIDTVRQKLSRPRRKQSISTFLKKALKLNPVEQALLREVGPLPEDPEGLAARIKALPVLCSAPYDIDRAISSAGGIALGDIDDGLMLRAQPGVFVAGEMLDWEAPTGGYLLQACFATGRQAAIGIQNYLSNIVEGERA</sequence>
<comment type="cofactor">
    <cofactor evidence="1">
        <name>FAD</name>
        <dbReference type="ChEBI" id="CHEBI:57692"/>
    </cofactor>
</comment>
<dbReference type="InterPro" id="IPR055178">
    <property type="entry name" value="RsdA/BaiN/AoA(So)-like_dom"/>
</dbReference>
<evidence type="ECO:0000256" key="3">
    <source>
        <dbReference type="ARBA" id="ARBA00022827"/>
    </source>
</evidence>
<dbReference type="InterPro" id="IPR022460">
    <property type="entry name" value="Flavoprotein_PP4765"/>
</dbReference>
<dbReference type="InterPro" id="IPR057661">
    <property type="entry name" value="RsdA/BaiN/AoA(So)_Rossmann"/>
</dbReference>
<evidence type="ECO:0000256" key="2">
    <source>
        <dbReference type="ARBA" id="ARBA00022630"/>
    </source>
</evidence>
<reference evidence="6 7" key="1">
    <citation type="submission" date="2023-03" db="EMBL/GenBank/DDBJ databases">
        <title>Roseibium porphyridii sp. nov. and Roseibium rhodosorbium sp. nov. isolated from marine algae, Porphyridium cruentum and Rhodosorus marinus, respectively.</title>
        <authorList>
            <person name="Lee M.W."/>
            <person name="Choi B.J."/>
            <person name="Lee J.K."/>
            <person name="Choi D.G."/>
            <person name="Baek J.H."/>
            <person name="Bayburt H."/>
            <person name="Kim J.M."/>
            <person name="Han D.M."/>
            <person name="Kim K.H."/>
            <person name="Jeon C.O."/>
        </authorList>
    </citation>
    <scope>NUCLEOTIDE SEQUENCE [LARGE SCALE GENOMIC DNA]</scope>
    <source>
        <strain evidence="6 7">KMA01</strain>
    </source>
</reference>
<proteinExistence type="predicted"/>
<keyword evidence="3" id="KW-0274">FAD</keyword>
<dbReference type="PRINTS" id="PR00420">
    <property type="entry name" value="RNGMNOXGNASE"/>
</dbReference>
<accession>A0ABY8F2S2</accession>
<dbReference type="SUPFAM" id="SSF160996">
    <property type="entry name" value="HI0933 insert domain-like"/>
    <property type="match status" value="1"/>
</dbReference>
<evidence type="ECO:0000313" key="6">
    <source>
        <dbReference type="EMBL" id="WFE89104.1"/>
    </source>
</evidence>
<dbReference type="Pfam" id="PF22780">
    <property type="entry name" value="HI0933_like_1st"/>
    <property type="match status" value="1"/>
</dbReference>
<keyword evidence="2" id="KW-0285">Flavoprotein</keyword>
<name>A0ABY8F2S2_9HYPH</name>
<dbReference type="EMBL" id="CP120863">
    <property type="protein sequence ID" value="WFE89104.1"/>
    <property type="molecule type" value="Genomic_DNA"/>
</dbReference>
<dbReference type="RefSeq" id="WP_265680636.1">
    <property type="nucleotide sequence ID" value="NZ_CP120863.1"/>
</dbReference>
<dbReference type="InterPro" id="IPR036188">
    <property type="entry name" value="FAD/NAD-bd_sf"/>
</dbReference>
<keyword evidence="7" id="KW-1185">Reference proteome</keyword>
<dbReference type="Gene3D" id="2.40.30.10">
    <property type="entry name" value="Translation factors"/>
    <property type="match status" value="1"/>
</dbReference>
<gene>
    <name evidence="6" type="ORF">K1718_23575</name>
</gene>
<evidence type="ECO:0000259" key="4">
    <source>
        <dbReference type="Pfam" id="PF03486"/>
    </source>
</evidence>
<feature type="domain" description="RsdA/BaiN/AoA(So)-like Rossmann fold-like" evidence="4">
    <location>
        <begin position="3"/>
        <end position="391"/>
    </location>
</feature>
<dbReference type="Gene3D" id="1.10.8.260">
    <property type="entry name" value="HI0933 insert domain-like"/>
    <property type="match status" value="1"/>
</dbReference>
<organism evidence="6 7">
    <name type="scientific">Roseibium porphyridii</name>
    <dbReference type="NCBI Taxonomy" id="2866279"/>
    <lineage>
        <taxon>Bacteria</taxon>
        <taxon>Pseudomonadati</taxon>
        <taxon>Pseudomonadota</taxon>
        <taxon>Alphaproteobacteria</taxon>
        <taxon>Hyphomicrobiales</taxon>
        <taxon>Stappiaceae</taxon>
        <taxon>Roseibium</taxon>
    </lineage>
</organism>
<dbReference type="NCBIfam" id="TIGR03862">
    <property type="entry name" value="flavo_PP4765"/>
    <property type="match status" value="1"/>
</dbReference>
<dbReference type="PANTHER" id="PTHR42887:SF1">
    <property type="entry name" value="BLR3961 PROTEIN"/>
    <property type="match status" value="1"/>
</dbReference>
<dbReference type="PANTHER" id="PTHR42887">
    <property type="entry name" value="OS12G0638800 PROTEIN"/>
    <property type="match status" value="1"/>
</dbReference>
<evidence type="ECO:0000313" key="7">
    <source>
        <dbReference type="Proteomes" id="UP001209803"/>
    </source>
</evidence>
<dbReference type="SUPFAM" id="SSF51905">
    <property type="entry name" value="FAD/NAD(P)-binding domain"/>
    <property type="match status" value="1"/>
</dbReference>